<dbReference type="SUPFAM" id="SSF54106">
    <property type="entry name" value="LysM domain"/>
    <property type="match status" value="1"/>
</dbReference>
<dbReference type="PROSITE" id="PS51782">
    <property type="entry name" value="LYSM"/>
    <property type="match status" value="1"/>
</dbReference>
<evidence type="ECO:0000256" key="1">
    <source>
        <dbReference type="SAM" id="MobiDB-lite"/>
    </source>
</evidence>
<dbReference type="InterPro" id="IPR052196">
    <property type="entry name" value="Bact_Kbp"/>
</dbReference>
<dbReference type="RefSeq" id="WP_311652564.1">
    <property type="nucleotide sequence ID" value="NZ_JAVRIB010000006.1"/>
</dbReference>
<dbReference type="PANTHER" id="PTHR34700:SF4">
    <property type="entry name" value="PHAGE-LIKE ELEMENT PBSX PROTEIN XKDP"/>
    <property type="match status" value="1"/>
</dbReference>
<dbReference type="Proteomes" id="UP001251857">
    <property type="component" value="Unassembled WGS sequence"/>
</dbReference>
<feature type="domain" description="LysM" evidence="2">
    <location>
        <begin position="62"/>
        <end position="110"/>
    </location>
</feature>
<name>A0ABU3BZM0_9GAMM</name>
<dbReference type="Pfam" id="PF01476">
    <property type="entry name" value="LysM"/>
    <property type="match status" value="1"/>
</dbReference>
<feature type="region of interest" description="Disordered" evidence="1">
    <location>
        <begin position="10"/>
        <end position="56"/>
    </location>
</feature>
<accession>A0ABU3BZM0</accession>
<comment type="caution">
    <text evidence="3">The sequence shown here is derived from an EMBL/GenBank/DDBJ whole genome shotgun (WGS) entry which is preliminary data.</text>
</comment>
<dbReference type="EMBL" id="JAVRIB010000006">
    <property type="protein sequence ID" value="MDT0634755.1"/>
    <property type="molecule type" value="Genomic_DNA"/>
</dbReference>
<dbReference type="CDD" id="cd00118">
    <property type="entry name" value="LysM"/>
    <property type="match status" value="1"/>
</dbReference>
<evidence type="ECO:0000313" key="4">
    <source>
        <dbReference type="Proteomes" id="UP001251857"/>
    </source>
</evidence>
<dbReference type="PANTHER" id="PTHR34700">
    <property type="entry name" value="POTASSIUM BINDING PROTEIN KBP"/>
    <property type="match status" value="1"/>
</dbReference>
<evidence type="ECO:0000259" key="2">
    <source>
        <dbReference type="PROSITE" id="PS51782"/>
    </source>
</evidence>
<dbReference type="InterPro" id="IPR018392">
    <property type="entry name" value="LysM"/>
</dbReference>
<sequence>MIAIVGATGCATGTPAGTESSRDQAAADQTRPLPDKQPPATRARDPRPAPRLSADVDESEPLRYVVKRGDTLWDIADYFLADPWYWPELWYANPDIANPHLIYPGDILELVWVDGRPQLRRAEPRRGERLSPEVREQPIDAAIPTIPLDAIRQFLNGPRLVTEEELDEAPYVIHFLDEHLIGGTGDELYVRKADAADGDDYALVRPGQRYIDPDNGELLGYEAIPVGRVTMSAFADVSTGTLQRSFRESLVGDRLLPLTDETLLASDFYPHAPEQPVDGRLIAVFDGVSEIGQYQIVVLNRGEVDGIERGHVLDILQTGRQARDPLTGERLTLPALKAGTLMVFDVEQELSFALVMQATRAVHVRDSVRNPSDS</sequence>
<proteinExistence type="predicted"/>
<reference evidence="3 4" key="1">
    <citation type="submission" date="2023-09" db="EMBL/GenBank/DDBJ databases">
        <authorList>
            <person name="Rey-Velasco X."/>
        </authorList>
    </citation>
    <scope>NUCLEOTIDE SEQUENCE [LARGE SCALE GENOMIC DNA]</scope>
    <source>
        <strain evidence="3 4">W335</strain>
    </source>
</reference>
<dbReference type="Gene3D" id="3.10.350.10">
    <property type="entry name" value="LysM domain"/>
    <property type="match status" value="1"/>
</dbReference>
<evidence type="ECO:0000313" key="3">
    <source>
        <dbReference type="EMBL" id="MDT0634755.1"/>
    </source>
</evidence>
<keyword evidence="4" id="KW-1185">Reference proteome</keyword>
<protein>
    <submittedName>
        <fullName evidence="3">LysM domain-containing protein</fullName>
    </submittedName>
</protein>
<gene>
    <name evidence="3" type="ORF">RM532_07270</name>
</gene>
<dbReference type="InterPro" id="IPR036779">
    <property type="entry name" value="LysM_dom_sf"/>
</dbReference>
<organism evidence="3 4">
    <name type="scientific">Spectribacter hydrogenoxidans</name>
    <dbReference type="NCBI Taxonomy" id="3075608"/>
    <lineage>
        <taxon>Bacteria</taxon>
        <taxon>Pseudomonadati</taxon>
        <taxon>Pseudomonadota</taxon>
        <taxon>Gammaproteobacteria</taxon>
        <taxon>Salinisphaerales</taxon>
        <taxon>Salinisphaeraceae</taxon>
        <taxon>Spectribacter</taxon>
    </lineage>
</organism>